<dbReference type="InterPro" id="IPR042097">
    <property type="entry name" value="Aminopeptidase_N-like_N_sf"/>
</dbReference>
<dbReference type="PANTHER" id="PTHR11533">
    <property type="entry name" value="PROTEASE M1 ZINC METALLOPROTEASE"/>
    <property type="match status" value="1"/>
</dbReference>
<name>A0ABD0N4G8_CIRMR</name>
<dbReference type="Pfam" id="PF17900">
    <property type="entry name" value="Peptidase_M1_N"/>
    <property type="match status" value="1"/>
</dbReference>
<evidence type="ECO:0000313" key="16">
    <source>
        <dbReference type="EMBL" id="KAL0155806.1"/>
    </source>
</evidence>
<feature type="domain" description="Aminopeptidase N-like N-terminal" evidence="15">
    <location>
        <begin position="52"/>
        <end position="218"/>
    </location>
</feature>
<comment type="caution">
    <text evidence="16">The sequence shown here is derived from an EMBL/GenBank/DDBJ whole genome shotgun (WGS) entry which is preliminary data.</text>
</comment>
<organism evidence="16 17">
    <name type="scientific">Cirrhinus mrigala</name>
    <name type="common">Mrigala</name>
    <dbReference type="NCBI Taxonomy" id="683832"/>
    <lineage>
        <taxon>Eukaryota</taxon>
        <taxon>Metazoa</taxon>
        <taxon>Chordata</taxon>
        <taxon>Craniata</taxon>
        <taxon>Vertebrata</taxon>
        <taxon>Euteleostomi</taxon>
        <taxon>Actinopterygii</taxon>
        <taxon>Neopterygii</taxon>
        <taxon>Teleostei</taxon>
        <taxon>Ostariophysi</taxon>
        <taxon>Cypriniformes</taxon>
        <taxon>Cyprinidae</taxon>
        <taxon>Labeoninae</taxon>
        <taxon>Labeonini</taxon>
        <taxon>Cirrhinus</taxon>
    </lineage>
</organism>
<gene>
    <name evidence="16" type="ORF">M9458_050069</name>
</gene>
<dbReference type="EMBL" id="JAMKFB020000025">
    <property type="protein sequence ID" value="KAL0155806.1"/>
    <property type="molecule type" value="Genomic_DNA"/>
</dbReference>
<dbReference type="PANTHER" id="PTHR11533:SF172">
    <property type="entry name" value="AMINOPEPTIDASE N"/>
    <property type="match status" value="1"/>
</dbReference>
<keyword evidence="12" id="KW-0472">Membrane</keyword>
<keyword evidence="11" id="KW-0482">Metalloprotease</keyword>
<dbReference type="Proteomes" id="UP001529510">
    <property type="component" value="Unassembled WGS sequence"/>
</dbReference>
<dbReference type="InterPro" id="IPR050344">
    <property type="entry name" value="Peptidase_M1_aminopeptidases"/>
</dbReference>
<sequence length="218" mass="23979">TIIALSVVYSQEKSKNNENAVIPTSAGTTTTTTTTTTSVPTTEPSNEPWDNPITYNVTLWPRLQPDLTGLYIFTGMSSVVFRCVEKTNLILIHSNKLNMTKEPTLTALGSKPAPAIASIVMHTKTQYMAIHLKEELTAGESYELYTEFIGELADDLGGFYRSEYYENGVKKVVATTQMQATDARKAFPCFDEPAMKAVFHITLYHDPATVALSNGVVI</sequence>
<comment type="cofactor">
    <cofactor evidence="1">
        <name>Zn(2+)</name>
        <dbReference type="ChEBI" id="CHEBI:29105"/>
    </cofactor>
</comment>
<dbReference type="GO" id="GO:0046872">
    <property type="term" value="F:metal ion binding"/>
    <property type="evidence" value="ECO:0007669"/>
    <property type="project" value="UniProtKB-KW"/>
</dbReference>
<dbReference type="GO" id="GO:0008237">
    <property type="term" value="F:metallopeptidase activity"/>
    <property type="evidence" value="ECO:0007669"/>
    <property type="project" value="UniProtKB-KW"/>
</dbReference>
<evidence type="ECO:0000256" key="6">
    <source>
        <dbReference type="ARBA" id="ARBA00022723"/>
    </source>
</evidence>
<evidence type="ECO:0000256" key="8">
    <source>
        <dbReference type="ARBA" id="ARBA00022833"/>
    </source>
</evidence>
<keyword evidence="17" id="KW-1185">Reference proteome</keyword>
<evidence type="ECO:0000256" key="3">
    <source>
        <dbReference type="ARBA" id="ARBA00010136"/>
    </source>
</evidence>
<evidence type="ECO:0000259" key="15">
    <source>
        <dbReference type="Pfam" id="PF17900"/>
    </source>
</evidence>
<reference evidence="16 17" key="1">
    <citation type="submission" date="2024-05" db="EMBL/GenBank/DDBJ databases">
        <title>Genome sequencing and assembly of Indian major carp, Cirrhinus mrigala (Hamilton, 1822).</title>
        <authorList>
            <person name="Mohindra V."/>
            <person name="Chowdhury L.M."/>
            <person name="Lal K."/>
            <person name="Jena J.K."/>
        </authorList>
    </citation>
    <scope>NUCLEOTIDE SEQUENCE [LARGE SCALE GENOMIC DNA]</scope>
    <source>
        <strain evidence="16">CM1030</strain>
        <tissue evidence="16">Blood</tissue>
    </source>
</reference>
<comment type="subcellular location">
    <subcellularLocation>
        <location evidence="2">Membrane</location>
        <topology evidence="2">Single-pass type II membrane protein</topology>
    </subcellularLocation>
</comment>
<evidence type="ECO:0000256" key="5">
    <source>
        <dbReference type="ARBA" id="ARBA00022692"/>
    </source>
</evidence>
<keyword evidence="13" id="KW-0325">Glycoprotein</keyword>
<protein>
    <recommendedName>
        <fullName evidence="15">Aminopeptidase N-like N-terminal domain-containing protein</fullName>
    </recommendedName>
</protein>
<feature type="non-terminal residue" evidence="16">
    <location>
        <position position="218"/>
    </location>
</feature>
<keyword evidence="8" id="KW-0862">Zinc</keyword>
<dbReference type="InterPro" id="IPR045357">
    <property type="entry name" value="Aminopeptidase_N-like_N"/>
</dbReference>
<dbReference type="Gene3D" id="2.60.40.1730">
    <property type="entry name" value="tricorn interacting facor f3 domain"/>
    <property type="match status" value="1"/>
</dbReference>
<comment type="similarity">
    <text evidence="3">Belongs to the peptidase M1 family.</text>
</comment>
<evidence type="ECO:0000313" key="17">
    <source>
        <dbReference type="Proteomes" id="UP001529510"/>
    </source>
</evidence>
<evidence type="ECO:0000256" key="2">
    <source>
        <dbReference type="ARBA" id="ARBA00004606"/>
    </source>
</evidence>
<dbReference type="GO" id="GO:0006508">
    <property type="term" value="P:proteolysis"/>
    <property type="evidence" value="ECO:0007669"/>
    <property type="project" value="UniProtKB-KW"/>
</dbReference>
<dbReference type="GO" id="GO:0016020">
    <property type="term" value="C:membrane"/>
    <property type="evidence" value="ECO:0007669"/>
    <property type="project" value="UniProtKB-SubCell"/>
</dbReference>
<dbReference type="SUPFAM" id="SSF63737">
    <property type="entry name" value="Leukotriene A4 hydrolase N-terminal domain"/>
    <property type="match status" value="1"/>
</dbReference>
<dbReference type="FunFam" id="2.60.40.1730:FF:000001">
    <property type="entry name" value="Leucyl-cystinyl aminopeptidase"/>
    <property type="match status" value="1"/>
</dbReference>
<evidence type="ECO:0000256" key="7">
    <source>
        <dbReference type="ARBA" id="ARBA00022801"/>
    </source>
</evidence>
<evidence type="ECO:0000256" key="9">
    <source>
        <dbReference type="ARBA" id="ARBA00022968"/>
    </source>
</evidence>
<feature type="non-terminal residue" evidence="16">
    <location>
        <position position="1"/>
    </location>
</feature>
<keyword evidence="4" id="KW-0645">Protease</keyword>
<keyword evidence="9" id="KW-0735">Signal-anchor</keyword>
<evidence type="ECO:0000256" key="12">
    <source>
        <dbReference type="ARBA" id="ARBA00023136"/>
    </source>
</evidence>
<evidence type="ECO:0000256" key="4">
    <source>
        <dbReference type="ARBA" id="ARBA00022670"/>
    </source>
</evidence>
<keyword evidence="6" id="KW-0479">Metal-binding</keyword>
<accession>A0ABD0N4G8</accession>
<evidence type="ECO:0000256" key="11">
    <source>
        <dbReference type="ARBA" id="ARBA00023049"/>
    </source>
</evidence>
<feature type="region of interest" description="Disordered" evidence="14">
    <location>
        <begin position="16"/>
        <end position="50"/>
    </location>
</feature>
<dbReference type="AlphaFoldDB" id="A0ABD0N4G8"/>
<evidence type="ECO:0000256" key="10">
    <source>
        <dbReference type="ARBA" id="ARBA00022989"/>
    </source>
</evidence>
<keyword evidence="10" id="KW-1133">Transmembrane helix</keyword>
<keyword evidence="7" id="KW-0378">Hydrolase</keyword>
<keyword evidence="5" id="KW-0812">Transmembrane</keyword>
<feature type="compositionally biased region" description="Low complexity" evidence="14">
    <location>
        <begin position="23"/>
        <end position="45"/>
    </location>
</feature>
<evidence type="ECO:0000256" key="1">
    <source>
        <dbReference type="ARBA" id="ARBA00001947"/>
    </source>
</evidence>
<evidence type="ECO:0000256" key="13">
    <source>
        <dbReference type="ARBA" id="ARBA00023180"/>
    </source>
</evidence>
<evidence type="ECO:0000256" key="14">
    <source>
        <dbReference type="SAM" id="MobiDB-lite"/>
    </source>
</evidence>
<proteinExistence type="inferred from homology"/>